<gene>
    <name evidence="3" type="ORF">D187_010120</name>
</gene>
<evidence type="ECO:0000313" key="3">
    <source>
        <dbReference type="EMBL" id="EPX62216.1"/>
    </source>
</evidence>
<comment type="caution">
    <text evidence="3">The sequence shown here is derived from an EMBL/GenBank/DDBJ whole genome shotgun (WGS) entry which is preliminary data.</text>
</comment>
<evidence type="ECO:0000256" key="1">
    <source>
        <dbReference type="SAM" id="MobiDB-lite"/>
    </source>
</evidence>
<proteinExistence type="predicted"/>
<name>S9PGM1_CYSF2</name>
<keyword evidence="4" id="KW-1185">Reference proteome</keyword>
<protein>
    <recommendedName>
        <fullName evidence="5">TPR domain protein</fullName>
    </recommendedName>
</protein>
<evidence type="ECO:0000256" key="2">
    <source>
        <dbReference type="SAM" id="SignalP"/>
    </source>
</evidence>
<organism evidence="3 4">
    <name type="scientific">Cystobacter fuscus (strain ATCC 25194 / DSM 2262 / NBRC 100088 / M29)</name>
    <dbReference type="NCBI Taxonomy" id="1242864"/>
    <lineage>
        <taxon>Bacteria</taxon>
        <taxon>Pseudomonadati</taxon>
        <taxon>Myxococcota</taxon>
        <taxon>Myxococcia</taxon>
        <taxon>Myxococcales</taxon>
        <taxon>Cystobacterineae</taxon>
        <taxon>Archangiaceae</taxon>
        <taxon>Cystobacter</taxon>
    </lineage>
</organism>
<evidence type="ECO:0000313" key="4">
    <source>
        <dbReference type="Proteomes" id="UP000011682"/>
    </source>
</evidence>
<accession>S9PGM1</accession>
<sequence>MVHKRLVPVLGLLLAWAPHSPAHAEGVGAVEYKNTIGKISGLVEEMDLEQALDQIGDARKRSLSTSALVTLSLYEGIILYEMGKSDESGEAFLVALMLRPNEQLPGEVSPKVVAHFETIRKTVQQEMLQSLEAHQNAATSGTPSAPSSTKKASSKCASSLIAAKGRTLKAQQSWRLASMEQMLCARGIPRSAVVSGAIATLKEQVAEAGTSTEWVRVSQKIDQLAHQFALYPSSEDWLQAKSSVPEELWEVGDEDQDVPLPDAPVAVAVNPPVQEPPANLFGCRAAVAAECERLMIRLIALQARTTDMAEASRSTAQSELFQLGQKVREADSSNLLEEASRGIDAWAAKPREASPPVQRSLEASLRE</sequence>
<dbReference type="Proteomes" id="UP000011682">
    <property type="component" value="Unassembled WGS sequence"/>
</dbReference>
<evidence type="ECO:0008006" key="5">
    <source>
        <dbReference type="Google" id="ProtNLM"/>
    </source>
</evidence>
<keyword evidence="2" id="KW-0732">Signal</keyword>
<dbReference type="AlphaFoldDB" id="S9PGM1"/>
<feature type="signal peptide" evidence="2">
    <location>
        <begin position="1"/>
        <end position="24"/>
    </location>
</feature>
<feature type="region of interest" description="Disordered" evidence="1">
    <location>
        <begin position="344"/>
        <end position="367"/>
    </location>
</feature>
<dbReference type="EMBL" id="ANAH02000008">
    <property type="protein sequence ID" value="EPX62216.1"/>
    <property type="molecule type" value="Genomic_DNA"/>
</dbReference>
<reference evidence="3" key="1">
    <citation type="submission" date="2013-05" db="EMBL/GenBank/DDBJ databases">
        <title>Genome assembly of Cystobacter fuscus DSM 2262.</title>
        <authorList>
            <person name="Sharma G."/>
            <person name="Khatri I."/>
            <person name="Kaur C."/>
            <person name="Mayilraj S."/>
            <person name="Subramanian S."/>
        </authorList>
    </citation>
    <scope>NUCLEOTIDE SEQUENCE [LARGE SCALE GENOMIC DNA]</scope>
    <source>
        <strain evidence="3">DSM 2262</strain>
    </source>
</reference>
<dbReference type="eggNOG" id="COG0457">
    <property type="taxonomic scope" value="Bacteria"/>
</dbReference>
<feature type="chain" id="PRO_5004554783" description="TPR domain protein" evidence="2">
    <location>
        <begin position="25"/>
        <end position="367"/>
    </location>
</feature>